<accession>A0A923S705</accession>
<evidence type="ECO:0000256" key="1">
    <source>
        <dbReference type="SAM" id="Coils"/>
    </source>
</evidence>
<protein>
    <submittedName>
        <fullName evidence="2">Uncharacterized protein</fullName>
    </submittedName>
</protein>
<keyword evidence="3" id="KW-1185">Reference proteome</keyword>
<dbReference type="Proteomes" id="UP000620327">
    <property type="component" value="Unassembled WGS sequence"/>
</dbReference>
<dbReference type="AlphaFoldDB" id="A0A923S705"/>
<evidence type="ECO:0000313" key="2">
    <source>
        <dbReference type="EMBL" id="MBC5770121.1"/>
    </source>
</evidence>
<dbReference type="EMBL" id="JACOQI010000005">
    <property type="protein sequence ID" value="MBC5770121.1"/>
    <property type="molecule type" value="Genomic_DNA"/>
</dbReference>
<feature type="coiled-coil region" evidence="1">
    <location>
        <begin position="16"/>
        <end position="43"/>
    </location>
</feature>
<name>A0A923S705_9FIRM</name>
<evidence type="ECO:0000313" key="3">
    <source>
        <dbReference type="Proteomes" id="UP000620327"/>
    </source>
</evidence>
<gene>
    <name evidence="2" type="ORF">H8Z83_07245</name>
</gene>
<reference evidence="2" key="1">
    <citation type="submission" date="2020-08" db="EMBL/GenBank/DDBJ databases">
        <title>Genome public.</title>
        <authorList>
            <person name="Liu C."/>
            <person name="Sun Q."/>
        </authorList>
    </citation>
    <scope>NUCLEOTIDE SEQUENCE</scope>
    <source>
        <strain evidence="2">BX15</strain>
    </source>
</reference>
<proteinExistence type="predicted"/>
<sequence length="56" mass="6491">MNHTLTKEYLLLFNALTDTEETLRQLREDLIAVQRQAEELFLSDTPQDGEIEAETP</sequence>
<organism evidence="2 3">
    <name type="scientific">Dysosmobacter segnis</name>
    <dbReference type="NCBI Taxonomy" id="2763042"/>
    <lineage>
        <taxon>Bacteria</taxon>
        <taxon>Bacillati</taxon>
        <taxon>Bacillota</taxon>
        <taxon>Clostridia</taxon>
        <taxon>Eubacteriales</taxon>
        <taxon>Oscillospiraceae</taxon>
        <taxon>Dysosmobacter</taxon>
    </lineage>
</organism>
<dbReference type="RefSeq" id="WP_187014410.1">
    <property type="nucleotide sequence ID" value="NZ_JACOQI010000005.1"/>
</dbReference>
<comment type="caution">
    <text evidence="2">The sequence shown here is derived from an EMBL/GenBank/DDBJ whole genome shotgun (WGS) entry which is preliminary data.</text>
</comment>
<keyword evidence="1" id="KW-0175">Coiled coil</keyword>